<keyword evidence="3" id="KW-1185">Reference proteome</keyword>
<evidence type="ECO:0000313" key="2">
    <source>
        <dbReference type="EMBL" id="MYM25495.1"/>
    </source>
</evidence>
<dbReference type="Proteomes" id="UP000479335">
    <property type="component" value="Unassembled WGS sequence"/>
</dbReference>
<reference evidence="2 3" key="1">
    <citation type="submission" date="2019-12" db="EMBL/GenBank/DDBJ databases">
        <title>Novel species isolated from a subtropical stream in China.</title>
        <authorList>
            <person name="Lu H."/>
        </authorList>
    </citation>
    <scope>NUCLEOTIDE SEQUENCE [LARGE SCALE GENOMIC DNA]</scope>
    <source>
        <strain evidence="2 3">FT135W</strain>
    </source>
</reference>
<feature type="chain" id="PRO_5027104699" evidence="1">
    <location>
        <begin position="24"/>
        <end position="304"/>
    </location>
</feature>
<keyword evidence="1" id="KW-0732">Signal</keyword>
<organism evidence="2 3">
    <name type="scientific">Duganella flavida</name>
    <dbReference type="NCBI Taxonomy" id="2692175"/>
    <lineage>
        <taxon>Bacteria</taxon>
        <taxon>Pseudomonadati</taxon>
        <taxon>Pseudomonadota</taxon>
        <taxon>Betaproteobacteria</taxon>
        <taxon>Burkholderiales</taxon>
        <taxon>Oxalobacteraceae</taxon>
        <taxon>Telluria group</taxon>
        <taxon>Duganella</taxon>
    </lineage>
</organism>
<protein>
    <submittedName>
        <fullName evidence="2">Uncharacterized protein</fullName>
    </submittedName>
</protein>
<dbReference type="AlphaFoldDB" id="A0A6L8KEI8"/>
<gene>
    <name evidence="2" type="ORF">GTP46_22960</name>
</gene>
<accession>A0A6L8KEI8</accession>
<sequence length="304" mass="33492">MTSYLYKIVALGVFFSISICCTASETEKTPTTISVGAIRDEIEGSAVRVLAKMGDAFAINEQLQATIPSQDASSGTFNILSREVKIDASEKGKFGSATFRYGIQHYLIGLESKTLPDGTVIRKSNGQMHVITAHFGADTDRSTKNRDLLLEVGYVPVYISQDETCWKLGVNPIIGISAQIGKRYRSTDPEYILTPGENSGGLRRVKAEGRLDFPLSCFGFSPGESSKSAAELILADISRWKIQMRSVKWRDFSEAKNYTKHELVIRIPTGVKAGTYMDLRREIGASPIEFDTGAKFGINFTLEF</sequence>
<dbReference type="RefSeq" id="WP_161008943.1">
    <property type="nucleotide sequence ID" value="NZ_WWCN01000016.1"/>
</dbReference>
<feature type="signal peptide" evidence="1">
    <location>
        <begin position="1"/>
        <end position="23"/>
    </location>
</feature>
<evidence type="ECO:0000313" key="3">
    <source>
        <dbReference type="Proteomes" id="UP000479335"/>
    </source>
</evidence>
<evidence type="ECO:0000256" key="1">
    <source>
        <dbReference type="SAM" id="SignalP"/>
    </source>
</evidence>
<comment type="caution">
    <text evidence="2">The sequence shown here is derived from an EMBL/GenBank/DDBJ whole genome shotgun (WGS) entry which is preliminary data.</text>
</comment>
<proteinExistence type="predicted"/>
<name>A0A6L8KEI8_9BURK</name>
<dbReference type="EMBL" id="WWCN01000016">
    <property type="protein sequence ID" value="MYM25495.1"/>
    <property type="molecule type" value="Genomic_DNA"/>
</dbReference>